<feature type="region of interest" description="Disordered" evidence="1">
    <location>
        <begin position="27"/>
        <end position="70"/>
    </location>
</feature>
<keyword evidence="3" id="KW-1185">Reference proteome</keyword>
<dbReference type="AlphaFoldDB" id="A0A2A4GDF7"/>
<dbReference type="Proteomes" id="UP000219559">
    <property type="component" value="Unassembled WGS sequence"/>
</dbReference>
<sequence>MDRKSFLQKGLAVLALGVSVAPIISCSSDSGDSGPNTGNGEGNNGADCLANGTTSNIGSNHGHTLTVSKADVEAGSEKTYSIQGGSGHNHTIRVTAAHFTDLKSNKSVTVTSSTDNSHTHSVTISCA</sequence>
<reference evidence="2 3" key="1">
    <citation type="submission" date="2017-04" db="EMBL/GenBank/DDBJ databases">
        <title>A new member of the family Flavobacteriaceae isolated from ascidians.</title>
        <authorList>
            <person name="Chen L."/>
        </authorList>
    </citation>
    <scope>NUCLEOTIDE SEQUENCE [LARGE SCALE GENOMIC DNA]</scope>
    <source>
        <strain evidence="2 3">HQA918</strain>
    </source>
</reference>
<feature type="compositionally biased region" description="Low complexity" evidence="1">
    <location>
        <begin position="27"/>
        <end position="36"/>
    </location>
</feature>
<organism evidence="2 3">
    <name type="scientific">Sediminicola luteus</name>
    <dbReference type="NCBI Taxonomy" id="319238"/>
    <lineage>
        <taxon>Bacteria</taxon>
        <taxon>Pseudomonadati</taxon>
        <taxon>Bacteroidota</taxon>
        <taxon>Flavobacteriia</taxon>
        <taxon>Flavobacteriales</taxon>
        <taxon>Flavobacteriaceae</taxon>
        <taxon>Sediminicola</taxon>
    </lineage>
</organism>
<comment type="caution">
    <text evidence="2">The sequence shown here is derived from an EMBL/GenBank/DDBJ whole genome shotgun (WGS) entry which is preliminary data.</text>
</comment>
<evidence type="ECO:0000256" key="1">
    <source>
        <dbReference type="SAM" id="MobiDB-lite"/>
    </source>
</evidence>
<dbReference type="OrthoDB" id="5510383at2"/>
<name>A0A2A4GDF7_9FLAO</name>
<gene>
    <name evidence="2" type="ORF">B7P33_04855</name>
</gene>
<evidence type="ECO:0000313" key="2">
    <source>
        <dbReference type="EMBL" id="PCE66627.1"/>
    </source>
</evidence>
<dbReference type="RefSeq" id="WP_097442148.1">
    <property type="nucleotide sequence ID" value="NZ_NBWU01000001.1"/>
</dbReference>
<evidence type="ECO:0000313" key="3">
    <source>
        <dbReference type="Proteomes" id="UP000219559"/>
    </source>
</evidence>
<feature type="compositionally biased region" description="Polar residues" evidence="1">
    <location>
        <begin position="51"/>
        <end position="67"/>
    </location>
</feature>
<dbReference type="EMBL" id="NBWU01000001">
    <property type="protein sequence ID" value="PCE66627.1"/>
    <property type="molecule type" value="Genomic_DNA"/>
</dbReference>
<proteinExistence type="predicted"/>
<protein>
    <submittedName>
        <fullName evidence="2">Uncharacterized protein</fullName>
    </submittedName>
</protein>
<accession>A0A2A4GDF7</accession>